<evidence type="ECO:0000256" key="3">
    <source>
        <dbReference type="SAM" id="MobiDB-lite"/>
    </source>
</evidence>
<gene>
    <name evidence="5" type="primary">APPBP2</name>
    <name evidence="5" type="ORF">BLAG_LOCUS19268</name>
</gene>
<feature type="domain" description="DED" evidence="4">
    <location>
        <begin position="227"/>
        <end position="295"/>
    </location>
</feature>
<dbReference type="InterPro" id="IPR019734">
    <property type="entry name" value="TPR_rpt"/>
</dbReference>
<dbReference type="SUPFAM" id="SSF48452">
    <property type="entry name" value="TPR-like"/>
    <property type="match status" value="2"/>
</dbReference>
<dbReference type="CDD" id="cd00045">
    <property type="entry name" value="DED"/>
    <property type="match status" value="1"/>
</dbReference>
<accession>A0A8J9ZZZ3</accession>
<dbReference type="Pfam" id="PF01335">
    <property type="entry name" value="DED"/>
    <property type="match status" value="1"/>
</dbReference>
<dbReference type="SUPFAM" id="SSF47986">
    <property type="entry name" value="DEATH domain"/>
    <property type="match status" value="1"/>
</dbReference>
<dbReference type="AlphaFoldDB" id="A0A8J9ZZZ3"/>
<feature type="region of interest" description="Disordered" evidence="3">
    <location>
        <begin position="65"/>
        <end position="121"/>
    </location>
</feature>
<dbReference type="InterPro" id="IPR036116">
    <property type="entry name" value="FN3_sf"/>
</dbReference>
<keyword evidence="6" id="KW-1185">Reference proteome</keyword>
<dbReference type="PANTHER" id="PTHR45641:SF19">
    <property type="entry name" value="NEPHROCYSTIN-3"/>
    <property type="match status" value="1"/>
</dbReference>
<dbReference type="InterPro" id="IPR011990">
    <property type="entry name" value="TPR-like_helical_dom_sf"/>
</dbReference>
<dbReference type="Pfam" id="PF13424">
    <property type="entry name" value="TPR_12"/>
    <property type="match status" value="1"/>
</dbReference>
<dbReference type="InterPro" id="IPR001875">
    <property type="entry name" value="DED_dom"/>
</dbReference>
<dbReference type="SMART" id="SM00031">
    <property type="entry name" value="DED"/>
    <property type="match status" value="1"/>
</dbReference>
<dbReference type="InterPro" id="IPR003961">
    <property type="entry name" value="FN3_dom"/>
</dbReference>
<protein>
    <submittedName>
        <fullName evidence="5">APPBP2 protein</fullName>
    </submittedName>
</protein>
<dbReference type="Pfam" id="PF13181">
    <property type="entry name" value="TPR_8"/>
    <property type="match status" value="1"/>
</dbReference>
<keyword evidence="1" id="KW-0677">Repeat</keyword>
<organism evidence="5 6">
    <name type="scientific">Branchiostoma lanceolatum</name>
    <name type="common">Common lancelet</name>
    <name type="synonym">Amphioxus lanceolatum</name>
    <dbReference type="NCBI Taxonomy" id="7740"/>
    <lineage>
        <taxon>Eukaryota</taxon>
        <taxon>Metazoa</taxon>
        <taxon>Chordata</taxon>
        <taxon>Cephalochordata</taxon>
        <taxon>Leptocardii</taxon>
        <taxon>Amphioxiformes</taxon>
        <taxon>Branchiostomatidae</taxon>
        <taxon>Branchiostoma</taxon>
    </lineage>
</organism>
<feature type="compositionally biased region" description="Polar residues" evidence="3">
    <location>
        <begin position="66"/>
        <end position="80"/>
    </location>
</feature>
<dbReference type="EMBL" id="OV696690">
    <property type="protein sequence ID" value="CAH1265211.1"/>
    <property type="molecule type" value="Genomic_DNA"/>
</dbReference>
<sequence length="1191" mass="135423">MGNRSGYLGGRRLTYISLSSVSSGCTEYQAEYSRLGLPCRHITGCNMEGEQAGEEDGVFPERTQDETTVTQDGNDATQGDSRPRLRSYRTPSYERAVHEGQEETEEGNRVSENSGTNAPQQTTLDIAFSRLTYSSVSLTVLGADDFILQYRKSGTAEWWAVQHTGSGNVRLQNLEPDVTYRVRAARRREGDTGENVYSEEASFRTLSNDRLGVVHLQYSPSRSRPVSYRLCLDHISKNLTKEDFQRLKFVCKPHLHLAEYERVTNGRELFAELDRKGVISEDNVCELKTTCRDLRLTVPLGTLKRYERDWGLCVATDAADLTTDAEPELPEVLAEREDAAEGVGPLPAVEHEPPVVPVVPPAAPVPVDPLPVPSAPTVLGVVLLSFLSAVVVVCSVFLIGRFLPEEERLRSVLGVPRGIGIPFSEVPYPTPYFTGHEDYLSKLQLEHDRFSSRWYGPMKSHTLVQVLTGLPGYGKTEIAIQYALQSYHQGRFRGGIFWLTCSSRQRLNVGLEKMMANIGLSLALKDYTHENILRVVTKWLWTNHNWMLVLNGVRSPDLVREYFPSLPKGGHIIIASDYTDWKRVWDGTVTAVYDVTGLNQSEAELFLIRRRWDLTLLEAASKRTELKGSKSEEYQALQTLVGKDGFDGLPLALEKAGAYMRYNKYSFTRYLELYRRKTTGLLGEEHGDLPINVKSSMLLSAEKVQKDHPAAIQLLEICSLLDLAIPEWIFVRAAVNLTDSRLRDELLGGENSSSVSEIEISDNLNTILMRLERYSLIKRHQGEETGEMLVEEDEDIQREKMYFTIPRLLQTVVRSDLKEKPQKMTLALSNGIRILKAIFPNATSVSLGMFVSFNDRDKHIKYNSIVTNTLIVGQTVSEVVRKFPRKKTSTADTETCSRKEDCLQQIEDPTPLFNAVGMYLRRDGQSEQALEIFQLAVRATEALNKEDKYQLAIARRYLGKAYFELLELDRSEQEFEESLRLIRELYPQDHVEVACGIQAVARARQRRNLTEMGEDYVTETERMLQTALQLKKAFYEKRNISNHYMIAVAYNNLGALYQDLGRLEESEQLIKASLKMKRTVFGEEHISVAIVLNKLARNYLLGDHRNLTEAARLTKLSLELKKKVLPQRHRACQLALYFLVRIYKELGQEAAAGEYLKELTDYDQNNEFVQKLEDNTSNFYELYPHDWTVWL</sequence>
<name>A0A8J9ZZZ3_BRALA</name>
<dbReference type="CDD" id="cd00063">
    <property type="entry name" value="FN3"/>
    <property type="match status" value="1"/>
</dbReference>
<reference evidence="5" key="1">
    <citation type="submission" date="2022-01" db="EMBL/GenBank/DDBJ databases">
        <authorList>
            <person name="Braso-Vives M."/>
        </authorList>
    </citation>
    <scope>NUCLEOTIDE SEQUENCE</scope>
</reference>
<feature type="compositionally biased region" description="Basic and acidic residues" evidence="3">
    <location>
        <begin position="95"/>
        <end position="109"/>
    </location>
</feature>
<evidence type="ECO:0000259" key="4">
    <source>
        <dbReference type="PROSITE" id="PS50168"/>
    </source>
</evidence>
<proteinExistence type="predicted"/>
<evidence type="ECO:0000313" key="6">
    <source>
        <dbReference type="Proteomes" id="UP000838412"/>
    </source>
</evidence>
<dbReference type="InterPro" id="IPR013783">
    <property type="entry name" value="Ig-like_fold"/>
</dbReference>
<dbReference type="GO" id="GO:0042981">
    <property type="term" value="P:regulation of apoptotic process"/>
    <property type="evidence" value="ECO:0007669"/>
    <property type="project" value="InterPro"/>
</dbReference>
<evidence type="ECO:0000256" key="2">
    <source>
        <dbReference type="ARBA" id="ARBA00022803"/>
    </source>
</evidence>
<dbReference type="Gene3D" id="1.10.533.10">
    <property type="entry name" value="Death Domain, Fas"/>
    <property type="match status" value="1"/>
</dbReference>
<dbReference type="Gene3D" id="3.40.50.300">
    <property type="entry name" value="P-loop containing nucleotide triphosphate hydrolases"/>
    <property type="match status" value="1"/>
</dbReference>
<dbReference type="InterPro" id="IPR011029">
    <property type="entry name" value="DEATH-like_dom_sf"/>
</dbReference>
<dbReference type="Gene3D" id="2.60.40.10">
    <property type="entry name" value="Immunoglobulins"/>
    <property type="match status" value="1"/>
</dbReference>
<dbReference type="SUPFAM" id="SSF52540">
    <property type="entry name" value="P-loop containing nucleoside triphosphate hydrolases"/>
    <property type="match status" value="1"/>
</dbReference>
<feature type="compositionally biased region" description="Polar residues" evidence="3">
    <location>
        <begin position="110"/>
        <end position="121"/>
    </location>
</feature>
<dbReference type="OrthoDB" id="100767at2759"/>
<dbReference type="PANTHER" id="PTHR45641">
    <property type="entry name" value="TETRATRICOPEPTIDE REPEAT PROTEIN (AFU_ORTHOLOGUE AFUA_6G03870)"/>
    <property type="match status" value="1"/>
</dbReference>
<evidence type="ECO:0000313" key="5">
    <source>
        <dbReference type="EMBL" id="CAH1265211.1"/>
    </source>
</evidence>
<dbReference type="SMART" id="SM00028">
    <property type="entry name" value="TPR"/>
    <property type="match status" value="3"/>
</dbReference>
<dbReference type="SUPFAM" id="SSF49265">
    <property type="entry name" value="Fibronectin type III"/>
    <property type="match status" value="1"/>
</dbReference>
<keyword evidence="2" id="KW-0802">TPR repeat</keyword>
<dbReference type="PROSITE" id="PS50168">
    <property type="entry name" value="DED"/>
    <property type="match status" value="1"/>
</dbReference>
<dbReference type="Gene3D" id="1.25.40.10">
    <property type="entry name" value="Tetratricopeptide repeat domain"/>
    <property type="match status" value="2"/>
</dbReference>
<dbReference type="PROSITE" id="PS51257">
    <property type="entry name" value="PROKAR_LIPOPROTEIN"/>
    <property type="match status" value="1"/>
</dbReference>
<dbReference type="Proteomes" id="UP000838412">
    <property type="component" value="Chromosome 5"/>
</dbReference>
<evidence type="ECO:0000256" key="1">
    <source>
        <dbReference type="ARBA" id="ARBA00022737"/>
    </source>
</evidence>
<dbReference type="InterPro" id="IPR027417">
    <property type="entry name" value="P-loop_NTPase"/>
</dbReference>